<keyword evidence="6" id="KW-0472">Membrane</keyword>
<keyword evidence="4 12" id="KW-0732">Signal</keyword>
<feature type="domain" description="Fibronectin type-III" evidence="13">
    <location>
        <begin position="300"/>
        <end position="389"/>
    </location>
</feature>
<dbReference type="SMART" id="SM00060">
    <property type="entry name" value="FN3"/>
    <property type="match status" value="2"/>
</dbReference>
<name>A0A2Z2NR38_9GAMM</name>
<dbReference type="SUPFAM" id="SSF50985">
    <property type="entry name" value="RCC1/BLIP-II"/>
    <property type="match status" value="1"/>
</dbReference>
<dbReference type="GO" id="GO:0016798">
    <property type="term" value="F:hydrolase activity, acting on glycosyl bonds"/>
    <property type="evidence" value="ECO:0007669"/>
    <property type="project" value="UniProtKB-KW"/>
</dbReference>
<comment type="catalytic activity">
    <reaction evidence="11">
        <text>L-seryl-[protein] + ATP = O-phospho-L-seryl-[protein] + ADP + H(+)</text>
        <dbReference type="Rhea" id="RHEA:17989"/>
        <dbReference type="Rhea" id="RHEA-COMP:9863"/>
        <dbReference type="Rhea" id="RHEA-COMP:11604"/>
        <dbReference type="ChEBI" id="CHEBI:15378"/>
        <dbReference type="ChEBI" id="CHEBI:29999"/>
        <dbReference type="ChEBI" id="CHEBI:30616"/>
        <dbReference type="ChEBI" id="CHEBI:83421"/>
        <dbReference type="ChEBI" id="CHEBI:456216"/>
        <dbReference type="EC" id="2.7.11.1"/>
    </reaction>
</comment>
<keyword evidence="9" id="KW-0325">Glycoprotein</keyword>
<feature type="signal peptide" evidence="12">
    <location>
        <begin position="1"/>
        <end position="20"/>
    </location>
</feature>
<evidence type="ECO:0000256" key="4">
    <source>
        <dbReference type="ARBA" id="ARBA00022729"/>
    </source>
</evidence>
<evidence type="ECO:0000256" key="3">
    <source>
        <dbReference type="ARBA" id="ARBA00022692"/>
    </source>
</evidence>
<evidence type="ECO:0000256" key="5">
    <source>
        <dbReference type="ARBA" id="ARBA00022989"/>
    </source>
</evidence>
<dbReference type="PANTHER" id="PTHR47460">
    <property type="entry name" value="SERINE/THREONINE-PROTEIN KINASE-LIKE PROTEIN ACR4"/>
    <property type="match status" value="1"/>
</dbReference>
<dbReference type="EMBL" id="CP018632">
    <property type="protein sequence ID" value="ASJ72188.1"/>
    <property type="molecule type" value="Genomic_DNA"/>
</dbReference>
<dbReference type="Gene3D" id="2.130.10.30">
    <property type="entry name" value="Regulator of chromosome condensation 1/beta-lactamase-inhibitor protein II"/>
    <property type="match status" value="1"/>
</dbReference>
<dbReference type="OrthoDB" id="238206at2"/>
<dbReference type="CDD" id="cd00063">
    <property type="entry name" value="FN3"/>
    <property type="match status" value="2"/>
</dbReference>
<dbReference type="AlphaFoldDB" id="A0A2Z2NR38"/>
<dbReference type="InterPro" id="IPR000408">
    <property type="entry name" value="Reg_chr_condens"/>
</dbReference>
<evidence type="ECO:0000256" key="2">
    <source>
        <dbReference type="ARBA" id="ARBA00012513"/>
    </source>
</evidence>
<dbReference type="SUPFAM" id="SSF49265">
    <property type="entry name" value="Fibronectin type III"/>
    <property type="match status" value="1"/>
</dbReference>
<keyword evidence="14" id="KW-0378">Hydrolase</keyword>
<keyword evidence="3" id="KW-0812">Transmembrane</keyword>
<keyword evidence="7" id="KW-1015">Disulfide bond</keyword>
<evidence type="ECO:0000256" key="10">
    <source>
        <dbReference type="ARBA" id="ARBA00047899"/>
    </source>
</evidence>
<evidence type="ECO:0000259" key="13">
    <source>
        <dbReference type="PROSITE" id="PS50853"/>
    </source>
</evidence>
<keyword evidence="14" id="KW-0326">Glycosidase</keyword>
<dbReference type="RefSeq" id="WP_088917526.1">
    <property type="nucleotide sequence ID" value="NZ_CP018632.1"/>
</dbReference>
<dbReference type="GO" id="GO:0004674">
    <property type="term" value="F:protein serine/threonine kinase activity"/>
    <property type="evidence" value="ECO:0007669"/>
    <property type="project" value="UniProtKB-KW"/>
</dbReference>
<dbReference type="Proteomes" id="UP000250079">
    <property type="component" value="Chromosome"/>
</dbReference>
<evidence type="ECO:0000256" key="6">
    <source>
        <dbReference type="ARBA" id="ARBA00023136"/>
    </source>
</evidence>
<dbReference type="Gene3D" id="2.60.40.10">
    <property type="entry name" value="Immunoglobulins"/>
    <property type="match status" value="2"/>
</dbReference>
<evidence type="ECO:0000256" key="7">
    <source>
        <dbReference type="ARBA" id="ARBA00023157"/>
    </source>
</evidence>
<keyword evidence="5" id="KW-1133">Transmembrane helix</keyword>
<evidence type="ECO:0000256" key="12">
    <source>
        <dbReference type="SAM" id="SignalP"/>
    </source>
</evidence>
<evidence type="ECO:0000256" key="1">
    <source>
        <dbReference type="ARBA" id="ARBA00004479"/>
    </source>
</evidence>
<accession>A0A2Z2NR38</accession>
<proteinExistence type="predicted"/>
<dbReference type="PROSITE" id="PS50012">
    <property type="entry name" value="RCC1_3"/>
    <property type="match status" value="1"/>
</dbReference>
<dbReference type="GO" id="GO:0106310">
    <property type="term" value="F:protein serine kinase activity"/>
    <property type="evidence" value="ECO:0007669"/>
    <property type="project" value="RHEA"/>
</dbReference>
<gene>
    <name evidence="14" type="primary">cbhB_4</name>
    <name evidence="14" type="ORF">IMCC3135_10470</name>
</gene>
<dbReference type="InterPro" id="IPR003961">
    <property type="entry name" value="FN3_dom"/>
</dbReference>
<evidence type="ECO:0000313" key="15">
    <source>
        <dbReference type="Proteomes" id="UP000250079"/>
    </source>
</evidence>
<dbReference type="GO" id="GO:0016020">
    <property type="term" value="C:membrane"/>
    <property type="evidence" value="ECO:0007669"/>
    <property type="project" value="UniProtKB-SubCell"/>
</dbReference>
<keyword evidence="15" id="KW-1185">Reference proteome</keyword>
<sequence length="490" mass="52504">MKYILLAFTLAIVCTTSAHAQSTKSYAVGGRMICALNDSGALNCATDNASTRLQPPSTTPVLTSIAAGDVHVCGLTESGSAYCWGDNDFGQLNAPQDEQFLSISAGINFSCGVTTDGRALCWGLDTQGDAEPPSDQRFLQLALDANSSCGLKLNNELSCWGQYDLATQLNEQETFTKIALKDNNLCGLTETSSILCNFESLAPSGTNMIDVAMTGDLVCGLQSTGELSCRSNNSNQDWQQYLDGKIADINNGAEVVALYGGGGYFTKICYSTADDGFDCFGRENSGEPLLPDSGLPMLDAPLDLSADVYSDSTVELSWRITTDINNVFTLAGADIYRDGALLTSTTNRNSFIDDTLTPGVDYEYSVALYMSTGERGAQSPPITVNSDRDSSGMGSDYTPVNRALTPTGLRAVNYSAKDLELFWDRPTSLPVNFNGYEIWRNHVFHAFTPGTSFYDNSVTPGSSYHYDVLAVSQDGSILGFNGVSVETSDN</sequence>
<keyword evidence="8" id="KW-0675">Receptor</keyword>
<comment type="catalytic activity">
    <reaction evidence="10">
        <text>L-threonyl-[protein] + ATP = O-phospho-L-threonyl-[protein] + ADP + H(+)</text>
        <dbReference type="Rhea" id="RHEA:46608"/>
        <dbReference type="Rhea" id="RHEA-COMP:11060"/>
        <dbReference type="Rhea" id="RHEA-COMP:11605"/>
        <dbReference type="ChEBI" id="CHEBI:15378"/>
        <dbReference type="ChEBI" id="CHEBI:30013"/>
        <dbReference type="ChEBI" id="CHEBI:30616"/>
        <dbReference type="ChEBI" id="CHEBI:61977"/>
        <dbReference type="ChEBI" id="CHEBI:456216"/>
        <dbReference type="EC" id="2.7.11.1"/>
    </reaction>
</comment>
<dbReference type="InterPro" id="IPR036116">
    <property type="entry name" value="FN3_sf"/>
</dbReference>
<feature type="chain" id="PRO_5016346873" description="non-specific serine/threonine protein kinase" evidence="12">
    <location>
        <begin position="21"/>
        <end position="490"/>
    </location>
</feature>
<comment type="subcellular location">
    <subcellularLocation>
        <location evidence="1">Membrane</location>
        <topology evidence="1">Single-pass type I membrane protein</topology>
    </subcellularLocation>
</comment>
<reference evidence="14 15" key="1">
    <citation type="submission" date="2016-12" db="EMBL/GenBank/DDBJ databases">
        <authorList>
            <person name="Song W.-J."/>
            <person name="Kurnit D.M."/>
        </authorList>
    </citation>
    <scope>NUCLEOTIDE SEQUENCE [LARGE SCALE GENOMIC DNA]</scope>
    <source>
        <strain evidence="14 15">IMCC3135</strain>
    </source>
</reference>
<organism evidence="14 15">
    <name type="scientific">Granulosicoccus antarcticus IMCC3135</name>
    <dbReference type="NCBI Taxonomy" id="1192854"/>
    <lineage>
        <taxon>Bacteria</taxon>
        <taxon>Pseudomonadati</taxon>
        <taxon>Pseudomonadota</taxon>
        <taxon>Gammaproteobacteria</taxon>
        <taxon>Chromatiales</taxon>
        <taxon>Granulosicoccaceae</taxon>
        <taxon>Granulosicoccus</taxon>
    </lineage>
</organism>
<dbReference type="InterPro" id="IPR009091">
    <property type="entry name" value="RCC1/BLIP-II"/>
</dbReference>
<dbReference type="KEGG" id="gai:IMCC3135_10470"/>
<dbReference type="PROSITE" id="PS50853">
    <property type="entry name" value="FN3"/>
    <property type="match status" value="1"/>
</dbReference>
<dbReference type="InterPro" id="IPR013783">
    <property type="entry name" value="Ig-like_fold"/>
</dbReference>
<dbReference type="EC" id="2.7.11.1" evidence="2"/>
<evidence type="ECO:0000256" key="11">
    <source>
        <dbReference type="ARBA" id="ARBA00048679"/>
    </source>
</evidence>
<evidence type="ECO:0000313" key="14">
    <source>
        <dbReference type="EMBL" id="ASJ72188.1"/>
    </source>
</evidence>
<protein>
    <recommendedName>
        <fullName evidence="2">non-specific serine/threonine protein kinase</fullName>
        <ecNumber evidence="2">2.7.11.1</ecNumber>
    </recommendedName>
</protein>
<dbReference type="Pfam" id="PF13540">
    <property type="entry name" value="RCC1_2"/>
    <property type="match status" value="2"/>
</dbReference>
<evidence type="ECO:0000256" key="8">
    <source>
        <dbReference type="ARBA" id="ARBA00023170"/>
    </source>
</evidence>
<dbReference type="PANTHER" id="PTHR47460:SF1">
    <property type="entry name" value="SERINE_THREONINE-PROTEIN KINASE-LIKE PROTEIN ACR4"/>
    <property type="match status" value="1"/>
</dbReference>
<evidence type="ECO:0000256" key="9">
    <source>
        <dbReference type="ARBA" id="ARBA00023180"/>
    </source>
</evidence>